<proteinExistence type="predicted"/>
<dbReference type="EMBL" id="BAABME010015764">
    <property type="protein sequence ID" value="GAA0142849.1"/>
    <property type="molecule type" value="Genomic_DNA"/>
</dbReference>
<dbReference type="Proteomes" id="UP001454036">
    <property type="component" value="Unassembled WGS sequence"/>
</dbReference>
<feature type="compositionally biased region" description="Basic and acidic residues" evidence="1">
    <location>
        <begin position="64"/>
        <end position="85"/>
    </location>
</feature>
<evidence type="ECO:0000313" key="3">
    <source>
        <dbReference type="Proteomes" id="UP001454036"/>
    </source>
</evidence>
<evidence type="ECO:0000313" key="2">
    <source>
        <dbReference type="EMBL" id="GAA0142849.1"/>
    </source>
</evidence>
<dbReference type="AlphaFoldDB" id="A0AAV3NUD2"/>
<comment type="caution">
    <text evidence="2">The sequence shown here is derived from an EMBL/GenBank/DDBJ whole genome shotgun (WGS) entry which is preliminary data.</text>
</comment>
<evidence type="ECO:0000256" key="1">
    <source>
        <dbReference type="SAM" id="MobiDB-lite"/>
    </source>
</evidence>
<feature type="compositionally biased region" description="Low complexity" evidence="1">
    <location>
        <begin position="1"/>
        <end position="16"/>
    </location>
</feature>
<feature type="region of interest" description="Disordered" evidence="1">
    <location>
        <begin position="114"/>
        <end position="172"/>
    </location>
</feature>
<name>A0AAV3NUD2_LITER</name>
<accession>A0AAV3NUD2</accession>
<feature type="region of interest" description="Disordered" evidence="1">
    <location>
        <begin position="1"/>
        <end position="97"/>
    </location>
</feature>
<reference evidence="2 3" key="1">
    <citation type="submission" date="2024-01" db="EMBL/GenBank/DDBJ databases">
        <title>The complete chloroplast genome sequence of Lithospermum erythrorhizon: insights into the phylogenetic relationship among Boraginaceae species and the maternal lineages of purple gromwells.</title>
        <authorList>
            <person name="Okada T."/>
            <person name="Watanabe K."/>
        </authorList>
    </citation>
    <scope>NUCLEOTIDE SEQUENCE [LARGE SCALE GENOMIC DNA]</scope>
</reference>
<protein>
    <submittedName>
        <fullName evidence="2">Uncharacterized protein</fullName>
    </submittedName>
</protein>
<feature type="compositionally biased region" description="Basic residues" evidence="1">
    <location>
        <begin position="119"/>
        <end position="129"/>
    </location>
</feature>
<keyword evidence="3" id="KW-1185">Reference proteome</keyword>
<sequence>MVKTRGGSTSGTSKSSNRVRETVDGQPILLQENAAIEESNPELKEKIQPEHNGTSRGMEVENVVDEKSAELKRVSREVEGVKDTSAETSYKSAKTHSSVDPMVAEILVGMRDTGGVGKKGGRFKRRLRKQGMPVRHVGSAAGEGVDSPKENQDDDVVVVSSTASRRRTRASAVAFEKKGAAQGVGGDASGFAKPEEAIDLEELERLVEEKKTAKKGKSKAKKPSGVESKGHTHKKRNSVVISEPSHGKDGDNFIVDDEEASEGKDKAARKRYKGKLKVNDDRNMINNRRIAKDVENVSAEGVDFSTDKNVVR</sequence>
<feature type="region of interest" description="Disordered" evidence="1">
    <location>
        <begin position="202"/>
        <end position="275"/>
    </location>
</feature>
<organism evidence="2 3">
    <name type="scientific">Lithospermum erythrorhizon</name>
    <name type="common">Purple gromwell</name>
    <name type="synonym">Lithospermum officinale var. erythrorhizon</name>
    <dbReference type="NCBI Taxonomy" id="34254"/>
    <lineage>
        <taxon>Eukaryota</taxon>
        <taxon>Viridiplantae</taxon>
        <taxon>Streptophyta</taxon>
        <taxon>Embryophyta</taxon>
        <taxon>Tracheophyta</taxon>
        <taxon>Spermatophyta</taxon>
        <taxon>Magnoliopsida</taxon>
        <taxon>eudicotyledons</taxon>
        <taxon>Gunneridae</taxon>
        <taxon>Pentapetalae</taxon>
        <taxon>asterids</taxon>
        <taxon>lamiids</taxon>
        <taxon>Boraginales</taxon>
        <taxon>Boraginaceae</taxon>
        <taxon>Boraginoideae</taxon>
        <taxon>Lithospermeae</taxon>
        <taxon>Lithospermum</taxon>
    </lineage>
</organism>
<gene>
    <name evidence="2" type="ORF">LIER_35645</name>
</gene>
<feature type="compositionally biased region" description="Basic residues" evidence="1">
    <location>
        <begin position="212"/>
        <end position="222"/>
    </location>
</feature>
<feature type="compositionally biased region" description="Polar residues" evidence="1">
    <location>
        <begin position="86"/>
        <end position="97"/>
    </location>
</feature>